<protein>
    <submittedName>
        <fullName evidence="1">Uncharacterized protein</fullName>
    </submittedName>
</protein>
<organism evidence="1 2">
    <name type="scientific">Araneus ventricosus</name>
    <name type="common">Orbweaver spider</name>
    <name type="synonym">Epeira ventricosa</name>
    <dbReference type="NCBI Taxonomy" id="182803"/>
    <lineage>
        <taxon>Eukaryota</taxon>
        <taxon>Metazoa</taxon>
        <taxon>Ecdysozoa</taxon>
        <taxon>Arthropoda</taxon>
        <taxon>Chelicerata</taxon>
        <taxon>Arachnida</taxon>
        <taxon>Araneae</taxon>
        <taxon>Araneomorphae</taxon>
        <taxon>Entelegynae</taxon>
        <taxon>Araneoidea</taxon>
        <taxon>Araneidae</taxon>
        <taxon>Araneus</taxon>
    </lineage>
</organism>
<keyword evidence="2" id="KW-1185">Reference proteome</keyword>
<dbReference type="EMBL" id="BGPR01000348">
    <property type="protein sequence ID" value="GBM14782.1"/>
    <property type="molecule type" value="Genomic_DNA"/>
</dbReference>
<reference evidence="1 2" key="1">
    <citation type="journal article" date="2019" name="Sci. Rep.">
        <title>Orb-weaving spider Araneus ventricosus genome elucidates the spidroin gene catalogue.</title>
        <authorList>
            <person name="Kono N."/>
            <person name="Nakamura H."/>
            <person name="Ohtoshi R."/>
            <person name="Moran D.A.P."/>
            <person name="Shinohara A."/>
            <person name="Yoshida Y."/>
            <person name="Fujiwara M."/>
            <person name="Mori M."/>
            <person name="Tomita M."/>
            <person name="Arakawa K."/>
        </authorList>
    </citation>
    <scope>NUCLEOTIDE SEQUENCE [LARGE SCALE GENOMIC DNA]</scope>
</reference>
<comment type="caution">
    <text evidence="1">The sequence shown here is derived from an EMBL/GenBank/DDBJ whole genome shotgun (WGS) entry which is preliminary data.</text>
</comment>
<evidence type="ECO:0000313" key="2">
    <source>
        <dbReference type="Proteomes" id="UP000499080"/>
    </source>
</evidence>
<proteinExistence type="predicted"/>
<sequence>MAAPQITSIPSAATSDRCQYYNSYSKQFYHRKVYVRFHSTKSMTHFIAQSLHVPAHRQGVKQSAHMHAAHGGAIIASLKFRLYQTSWGLFL</sequence>
<dbReference type="AlphaFoldDB" id="A0A4Y2DD99"/>
<accession>A0A4Y2DD99</accession>
<dbReference type="Proteomes" id="UP000499080">
    <property type="component" value="Unassembled WGS sequence"/>
</dbReference>
<gene>
    <name evidence="1" type="ORF">AVEN_10789_1</name>
</gene>
<evidence type="ECO:0000313" key="1">
    <source>
        <dbReference type="EMBL" id="GBM14782.1"/>
    </source>
</evidence>
<name>A0A4Y2DD99_ARAVE</name>